<dbReference type="Proteomes" id="UP000005206">
    <property type="component" value="Chromosome 1"/>
</dbReference>
<gene>
    <name evidence="2" type="ORF">NECHADRAFT_75564</name>
</gene>
<dbReference type="AlphaFoldDB" id="C7YJ58"/>
<evidence type="ECO:0000313" key="2">
    <source>
        <dbReference type="EMBL" id="EEU48209.1"/>
    </source>
</evidence>
<dbReference type="SUPFAM" id="SSF54427">
    <property type="entry name" value="NTF2-like"/>
    <property type="match status" value="1"/>
</dbReference>
<sequence length="191" mass="21603">MEPQRSTKAKLDDGVHRFLDEYFKLSDIRERTAEYVNMFTEDAAFVLDSQPCKGKAEITTAMEALWATISWRKHTIRDASPYGNNPDQVEIHGSVDLGLLDGQTKTLVFSSRGHLTPVESEWGYKWDSYQVFISIYHQEPRHIVHCSPTSPIVNDDAPPTLKTYPPTSPQLSDPETSPARVSVISNFLSMM</sequence>
<dbReference type="InterPro" id="IPR032710">
    <property type="entry name" value="NTF2-like_dom_sf"/>
</dbReference>
<evidence type="ECO:0008006" key="4">
    <source>
        <dbReference type="Google" id="ProtNLM"/>
    </source>
</evidence>
<evidence type="ECO:0000313" key="3">
    <source>
        <dbReference type="Proteomes" id="UP000005206"/>
    </source>
</evidence>
<accession>C7YJ58</accession>
<dbReference type="RefSeq" id="XP_003053922.1">
    <property type="nucleotide sequence ID" value="XM_003053876.1"/>
</dbReference>
<evidence type="ECO:0000256" key="1">
    <source>
        <dbReference type="SAM" id="MobiDB-lite"/>
    </source>
</evidence>
<dbReference type="Gene3D" id="3.10.450.50">
    <property type="match status" value="1"/>
</dbReference>
<dbReference type="GeneID" id="9676561"/>
<dbReference type="VEuPathDB" id="FungiDB:NECHADRAFT_75564"/>
<dbReference type="STRING" id="660122.C7YJ58"/>
<dbReference type="OMA" id="SEWAARM"/>
<keyword evidence="3" id="KW-1185">Reference proteome</keyword>
<protein>
    <recommendedName>
        <fullName evidence="4">SnoaL-like domain-containing protein</fullName>
    </recommendedName>
</protein>
<dbReference type="KEGG" id="nhe:NECHADRAFT_75564"/>
<dbReference type="HOGENOM" id="CLU_1421764_0_0_1"/>
<feature type="region of interest" description="Disordered" evidence="1">
    <location>
        <begin position="155"/>
        <end position="177"/>
    </location>
</feature>
<name>C7YJ58_FUSV7</name>
<proteinExistence type="predicted"/>
<dbReference type="InParanoid" id="C7YJ58"/>
<dbReference type="EMBL" id="GG698896">
    <property type="protein sequence ID" value="EEU48209.1"/>
    <property type="molecule type" value="Genomic_DNA"/>
</dbReference>
<dbReference type="OrthoDB" id="3468019at2759"/>
<organism evidence="2 3">
    <name type="scientific">Fusarium vanettenii (strain ATCC MYA-4622 / CBS 123669 / FGSC 9596 / NRRL 45880 / 77-13-4)</name>
    <name type="common">Fusarium solani subsp. pisi</name>
    <dbReference type="NCBI Taxonomy" id="660122"/>
    <lineage>
        <taxon>Eukaryota</taxon>
        <taxon>Fungi</taxon>
        <taxon>Dikarya</taxon>
        <taxon>Ascomycota</taxon>
        <taxon>Pezizomycotina</taxon>
        <taxon>Sordariomycetes</taxon>
        <taxon>Hypocreomycetidae</taxon>
        <taxon>Hypocreales</taxon>
        <taxon>Nectriaceae</taxon>
        <taxon>Fusarium</taxon>
        <taxon>Fusarium solani species complex</taxon>
        <taxon>Fusarium vanettenii</taxon>
    </lineage>
</organism>
<reference evidence="2 3" key="1">
    <citation type="journal article" date="2009" name="PLoS Genet.">
        <title>The genome of Nectria haematococca: contribution of supernumerary chromosomes to gene expansion.</title>
        <authorList>
            <person name="Coleman J.J."/>
            <person name="Rounsley S.D."/>
            <person name="Rodriguez-Carres M."/>
            <person name="Kuo A."/>
            <person name="Wasmann C.C."/>
            <person name="Grimwood J."/>
            <person name="Schmutz J."/>
            <person name="Taga M."/>
            <person name="White G.J."/>
            <person name="Zhou S."/>
            <person name="Schwartz D.C."/>
            <person name="Freitag M."/>
            <person name="Ma L.J."/>
            <person name="Danchin E.G."/>
            <person name="Henrissat B."/>
            <person name="Coutinho P.M."/>
            <person name="Nelson D.R."/>
            <person name="Straney D."/>
            <person name="Napoli C.A."/>
            <person name="Barker B.M."/>
            <person name="Gribskov M."/>
            <person name="Rep M."/>
            <person name="Kroken S."/>
            <person name="Molnar I."/>
            <person name="Rensing C."/>
            <person name="Kennell J.C."/>
            <person name="Zamora J."/>
            <person name="Farman M.L."/>
            <person name="Selker E.U."/>
            <person name="Salamov A."/>
            <person name="Shapiro H."/>
            <person name="Pangilinan J."/>
            <person name="Lindquist E."/>
            <person name="Lamers C."/>
            <person name="Grigoriev I.V."/>
            <person name="Geiser D.M."/>
            <person name="Covert S.F."/>
            <person name="Temporini E."/>
            <person name="Vanetten H.D."/>
        </authorList>
    </citation>
    <scope>NUCLEOTIDE SEQUENCE [LARGE SCALE GENOMIC DNA]</scope>
    <source>
        <strain evidence="3">ATCC MYA-4622 / CBS 123669 / FGSC 9596 / NRRL 45880 / 77-13-4</strain>
    </source>
</reference>